<protein>
    <submittedName>
        <fullName evidence="4">Uncharacterized protein</fullName>
    </submittedName>
</protein>
<comment type="caution">
    <text evidence="4">The sequence shown here is derived from an EMBL/GenBank/DDBJ whole genome shotgun (WGS) entry which is preliminary data.</text>
</comment>
<organism evidence="4 5">
    <name type="scientific">Meloidogyne enterolobii</name>
    <name type="common">Root-knot nematode worm</name>
    <name type="synonym">Meloidogyne mayaguensis</name>
    <dbReference type="NCBI Taxonomy" id="390850"/>
    <lineage>
        <taxon>Eukaryota</taxon>
        <taxon>Metazoa</taxon>
        <taxon>Ecdysozoa</taxon>
        <taxon>Nematoda</taxon>
        <taxon>Chromadorea</taxon>
        <taxon>Rhabditida</taxon>
        <taxon>Tylenchina</taxon>
        <taxon>Tylenchomorpha</taxon>
        <taxon>Tylenchoidea</taxon>
        <taxon>Meloidogynidae</taxon>
        <taxon>Meloidogyninae</taxon>
        <taxon>Meloidogyne</taxon>
    </lineage>
</organism>
<keyword evidence="3" id="KW-1133">Transmembrane helix</keyword>
<name>A0A6V7THX1_MELEN</name>
<reference evidence="4 5" key="1">
    <citation type="submission" date="2020-08" db="EMBL/GenBank/DDBJ databases">
        <authorList>
            <person name="Koutsovoulos G."/>
            <person name="Danchin GJ E."/>
        </authorList>
    </citation>
    <scope>NUCLEOTIDE SEQUENCE [LARGE SCALE GENOMIC DNA]</scope>
</reference>
<keyword evidence="3" id="KW-0472">Membrane</keyword>
<dbReference type="Pfam" id="PF17064">
    <property type="entry name" value="QVR"/>
    <property type="match status" value="1"/>
</dbReference>
<evidence type="ECO:0000313" key="4">
    <source>
        <dbReference type="EMBL" id="CAD2122831.1"/>
    </source>
</evidence>
<dbReference type="Gene3D" id="2.10.60.10">
    <property type="entry name" value="CD59"/>
    <property type="match status" value="1"/>
</dbReference>
<evidence type="ECO:0000313" key="5">
    <source>
        <dbReference type="Proteomes" id="UP000580250"/>
    </source>
</evidence>
<dbReference type="InterPro" id="IPR031424">
    <property type="entry name" value="QVR-like"/>
</dbReference>
<evidence type="ECO:0000256" key="1">
    <source>
        <dbReference type="ARBA" id="ARBA00022729"/>
    </source>
</evidence>
<evidence type="ECO:0000256" key="3">
    <source>
        <dbReference type="SAM" id="Phobius"/>
    </source>
</evidence>
<keyword evidence="1" id="KW-0732">Signal</keyword>
<dbReference type="GO" id="GO:0032222">
    <property type="term" value="P:regulation of synaptic transmission, cholinergic"/>
    <property type="evidence" value="ECO:0007669"/>
    <property type="project" value="InterPro"/>
</dbReference>
<evidence type="ECO:0000256" key="2">
    <source>
        <dbReference type="ARBA" id="ARBA00023180"/>
    </source>
</evidence>
<dbReference type="Proteomes" id="UP000580250">
    <property type="component" value="Unassembled WGS sequence"/>
</dbReference>
<gene>
    <name evidence="4" type="ORF">MENT_LOCUS328</name>
</gene>
<dbReference type="GO" id="GO:0030431">
    <property type="term" value="P:sleep"/>
    <property type="evidence" value="ECO:0007669"/>
    <property type="project" value="InterPro"/>
</dbReference>
<dbReference type="AlphaFoldDB" id="A0A6V7THX1"/>
<keyword evidence="2" id="KW-0325">Glycoprotein</keyword>
<dbReference type="SUPFAM" id="SSF57302">
    <property type="entry name" value="Snake toxin-like"/>
    <property type="match status" value="1"/>
</dbReference>
<proteinExistence type="predicted"/>
<sequence length="98" mass="11148">MEDDIEFKTIPTVQCSTANDQCVKVKAVNEGLEFVIRGCRSRIYKADVSIPQNLHCRSGSPSLCFCKENFCNSASSKFQNLLFASTLIFLIIFFFFQF</sequence>
<dbReference type="EMBL" id="CAJEWN010000001">
    <property type="protein sequence ID" value="CAD2122831.1"/>
    <property type="molecule type" value="Genomic_DNA"/>
</dbReference>
<accession>A0A6V7THX1</accession>
<dbReference type="InterPro" id="IPR045860">
    <property type="entry name" value="Snake_toxin-like_sf"/>
</dbReference>
<dbReference type="OrthoDB" id="5836372at2759"/>
<feature type="transmembrane region" description="Helical" evidence="3">
    <location>
        <begin position="78"/>
        <end position="96"/>
    </location>
</feature>
<keyword evidence="3" id="KW-0812">Transmembrane</keyword>